<dbReference type="EMBL" id="JALPTH010000005">
    <property type="protein sequence ID" value="MCK8677115.1"/>
    <property type="molecule type" value="Genomic_DNA"/>
</dbReference>
<reference evidence="3 4" key="1">
    <citation type="submission" date="2022-04" db="EMBL/GenBank/DDBJ databases">
        <title>Streptomyces sp. nov. LCR6-01 isolated from Lichen of Dirinaria sp.</title>
        <authorList>
            <person name="Kanchanasin P."/>
            <person name="Tanasupawat S."/>
            <person name="Phongsopitanun W."/>
        </authorList>
    </citation>
    <scope>NUCLEOTIDE SEQUENCE [LARGE SCALE GENOMIC DNA]</scope>
    <source>
        <strain evidence="3 4">LCR6-01</strain>
    </source>
</reference>
<dbReference type="RefSeq" id="WP_248632348.1">
    <property type="nucleotide sequence ID" value="NZ_JALPTH010000005.1"/>
</dbReference>
<feature type="compositionally biased region" description="Low complexity" evidence="1">
    <location>
        <begin position="160"/>
        <end position="171"/>
    </location>
</feature>
<proteinExistence type="predicted"/>
<keyword evidence="2" id="KW-1133">Transmembrane helix</keyword>
<organism evidence="3 4">
    <name type="scientific">Streptomyces lichenis</name>
    <dbReference type="NCBI Taxonomy" id="2306967"/>
    <lineage>
        <taxon>Bacteria</taxon>
        <taxon>Bacillati</taxon>
        <taxon>Actinomycetota</taxon>
        <taxon>Actinomycetes</taxon>
        <taxon>Kitasatosporales</taxon>
        <taxon>Streptomycetaceae</taxon>
        <taxon>Streptomyces</taxon>
    </lineage>
</organism>
<gene>
    <name evidence="3" type="ORF">M1O15_06870</name>
</gene>
<feature type="compositionally biased region" description="Basic and acidic residues" evidence="1">
    <location>
        <begin position="180"/>
        <end position="192"/>
    </location>
</feature>
<dbReference type="Proteomes" id="UP001522868">
    <property type="component" value="Unassembled WGS sequence"/>
</dbReference>
<keyword evidence="2" id="KW-0472">Membrane</keyword>
<feature type="region of interest" description="Disordered" evidence="1">
    <location>
        <begin position="294"/>
        <end position="369"/>
    </location>
</feature>
<comment type="caution">
    <text evidence="3">The sequence shown here is derived from an EMBL/GenBank/DDBJ whole genome shotgun (WGS) entry which is preliminary data.</text>
</comment>
<feature type="transmembrane region" description="Helical" evidence="2">
    <location>
        <begin position="118"/>
        <end position="144"/>
    </location>
</feature>
<name>A0ABT0I707_9ACTN</name>
<feature type="compositionally biased region" description="Gly residues" evidence="1">
    <location>
        <begin position="317"/>
        <end position="339"/>
    </location>
</feature>
<evidence type="ECO:0000313" key="4">
    <source>
        <dbReference type="Proteomes" id="UP001522868"/>
    </source>
</evidence>
<keyword evidence="2" id="KW-0812">Transmembrane</keyword>
<sequence>MADERNAWLDHDVAERLLRGDRVDLPTPVDPGDFGASAERARRLAEALAAVRAAHAPQPAPGRELPGEEAALAAFRAGRQTAAGSEAARGAELGPVRLGAGARRPSARRPGWARGMRWGLAASVAGLAVGGVAVAAGTGVLPVLGKGAEPLPAATVSVEPAPSDSAAPARPTETGTGRPADPEAPKAPERRRPPVSSPPGPSTGSQEREPGRPRPGATDPADPAPERTEEDEEPGGTDPGAGGSEQPRPSVGANWLERTVQACRDYRSGKLDNGRKAALESDAQGRANIERFCDRLLDGPSGDGGGAGSGLPSSGLPGSGWGSGGGKGDGGKGGGGGRGDAPARGREGSAARPFISPRPAVPALTSALS</sequence>
<protein>
    <recommendedName>
        <fullName evidence="5">Extensin</fullName>
    </recommendedName>
</protein>
<evidence type="ECO:0008006" key="5">
    <source>
        <dbReference type="Google" id="ProtNLM"/>
    </source>
</evidence>
<keyword evidence="4" id="KW-1185">Reference proteome</keyword>
<feature type="region of interest" description="Disordered" evidence="1">
    <location>
        <begin position="155"/>
        <end position="256"/>
    </location>
</feature>
<evidence type="ECO:0000256" key="1">
    <source>
        <dbReference type="SAM" id="MobiDB-lite"/>
    </source>
</evidence>
<evidence type="ECO:0000256" key="2">
    <source>
        <dbReference type="SAM" id="Phobius"/>
    </source>
</evidence>
<evidence type="ECO:0000313" key="3">
    <source>
        <dbReference type="EMBL" id="MCK8677115.1"/>
    </source>
</evidence>
<accession>A0ABT0I707</accession>